<accession>A0A0L8G9S5</accession>
<sequence>MKRIRWQEASIKAVFYISVLFNLLIDCRVKANIQEDVIEIIQGRNFQHWRNVWNQECFRRCRAELGPHISIACQNDIYKIINKRPPRRLRRSTNISVDTNDVRRPLSQHQLRRHRRSLRFPFLLQDSEAFSYLKREHTMVKRGQAGGIMEECCYMKGCTWEEYAEFCHSHSRYQTSGENGNCPTF</sequence>
<dbReference type="SUPFAM" id="SSF56994">
    <property type="entry name" value="Insulin-like"/>
    <property type="match status" value="1"/>
</dbReference>
<proteinExistence type="predicted"/>
<organism evidence="1">
    <name type="scientific">Octopus bimaculoides</name>
    <name type="common">California two-spotted octopus</name>
    <dbReference type="NCBI Taxonomy" id="37653"/>
    <lineage>
        <taxon>Eukaryota</taxon>
        <taxon>Metazoa</taxon>
        <taxon>Spiralia</taxon>
        <taxon>Lophotrochozoa</taxon>
        <taxon>Mollusca</taxon>
        <taxon>Cephalopoda</taxon>
        <taxon>Coleoidea</taxon>
        <taxon>Octopodiformes</taxon>
        <taxon>Octopoda</taxon>
        <taxon>Incirrata</taxon>
        <taxon>Octopodidae</taxon>
        <taxon>Octopus</taxon>
    </lineage>
</organism>
<dbReference type="OrthoDB" id="10044229at2759"/>
<dbReference type="InterPro" id="IPR036438">
    <property type="entry name" value="Insulin-like_sf"/>
</dbReference>
<protein>
    <recommendedName>
        <fullName evidence="2">Insulin-like domain-containing protein</fullName>
    </recommendedName>
</protein>
<dbReference type="AlphaFoldDB" id="A0A0L8G9S5"/>
<dbReference type="Gene3D" id="1.10.100.10">
    <property type="entry name" value="Insulin-like"/>
    <property type="match status" value="1"/>
</dbReference>
<name>A0A0L8G9S5_OCTBM</name>
<reference evidence="1" key="1">
    <citation type="submission" date="2015-07" db="EMBL/GenBank/DDBJ databases">
        <title>MeaNS - Measles Nucleotide Surveillance Program.</title>
        <authorList>
            <person name="Tran T."/>
            <person name="Druce J."/>
        </authorList>
    </citation>
    <scope>NUCLEOTIDE SEQUENCE</scope>
    <source>
        <strain evidence="1">UCB-OBI-ISO-001</strain>
        <tissue evidence="1">Gonad</tissue>
    </source>
</reference>
<dbReference type="EMBL" id="KQ422997">
    <property type="protein sequence ID" value="KOF73782.1"/>
    <property type="molecule type" value="Genomic_DNA"/>
</dbReference>
<dbReference type="KEGG" id="obi:106878236"/>
<evidence type="ECO:0008006" key="2">
    <source>
        <dbReference type="Google" id="ProtNLM"/>
    </source>
</evidence>
<evidence type="ECO:0000313" key="1">
    <source>
        <dbReference type="EMBL" id="KOF73782.1"/>
    </source>
</evidence>
<gene>
    <name evidence="1" type="ORF">OCBIM_22037295mg</name>
</gene>